<feature type="region of interest" description="Disordered" evidence="8">
    <location>
        <begin position="172"/>
        <end position="238"/>
    </location>
</feature>
<dbReference type="GO" id="GO:0008270">
    <property type="term" value="F:zinc ion binding"/>
    <property type="evidence" value="ECO:0007669"/>
    <property type="project" value="UniProtKB-KW"/>
</dbReference>
<evidence type="ECO:0000313" key="12">
    <source>
        <dbReference type="Proteomes" id="UP000030645"/>
    </source>
</evidence>
<dbReference type="AlphaFoldDB" id="W9RE81"/>
<keyword evidence="4 7" id="KW-0863">Zinc-finger</keyword>
<dbReference type="InterPro" id="IPR036420">
    <property type="entry name" value="BRCT_dom_sf"/>
</dbReference>
<evidence type="ECO:0000256" key="3">
    <source>
        <dbReference type="ARBA" id="ARBA00022723"/>
    </source>
</evidence>
<evidence type="ECO:0000256" key="4">
    <source>
        <dbReference type="ARBA" id="ARBA00022771"/>
    </source>
</evidence>
<proteinExistence type="predicted"/>
<keyword evidence="5" id="KW-0862">Zinc</keyword>
<organism evidence="11 12">
    <name type="scientific">Morus notabilis</name>
    <dbReference type="NCBI Taxonomy" id="981085"/>
    <lineage>
        <taxon>Eukaryota</taxon>
        <taxon>Viridiplantae</taxon>
        <taxon>Streptophyta</taxon>
        <taxon>Embryophyta</taxon>
        <taxon>Tracheophyta</taxon>
        <taxon>Spermatophyta</taxon>
        <taxon>Magnoliopsida</taxon>
        <taxon>eudicotyledons</taxon>
        <taxon>Gunneridae</taxon>
        <taxon>Pentapetalae</taxon>
        <taxon>rosids</taxon>
        <taxon>fabids</taxon>
        <taxon>Rosales</taxon>
        <taxon>Moraceae</taxon>
        <taxon>Moreae</taxon>
        <taxon>Morus</taxon>
    </lineage>
</organism>
<feature type="domain" description="BRCT" evidence="10">
    <location>
        <begin position="6"/>
        <end position="97"/>
    </location>
</feature>
<dbReference type="EMBL" id="KE344904">
    <property type="protein sequence ID" value="EXB85842.1"/>
    <property type="molecule type" value="Genomic_DNA"/>
</dbReference>
<evidence type="ECO:0000259" key="9">
    <source>
        <dbReference type="PROSITE" id="PS50089"/>
    </source>
</evidence>
<dbReference type="PROSITE" id="PS50089">
    <property type="entry name" value="ZF_RING_2"/>
    <property type="match status" value="1"/>
</dbReference>
<evidence type="ECO:0000256" key="5">
    <source>
        <dbReference type="ARBA" id="ARBA00022833"/>
    </source>
</evidence>
<evidence type="ECO:0000259" key="10">
    <source>
        <dbReference type="PROSITE" id="PS50172"/>
    </source>
</evidence>
<dbReference type="SUPFAM" id="SSF57903">
    <property type="entry name" value="FYVE/PHD zinc finger"/>
    <property type="match status" value="1"/>
</dbReference>
<dbReference type="STRING" id="981085.W9RE81"/>
<dbReference type="eggNOG" id="KOG2043">
    <property type="taxonomic scope" value="Eukaryota"/>
</dbReference>
<dbReference type="eggNOG" id="KOG0825">
    <property type="taxonomic scope" value="Eukaryota"/>
</dbReference>
<evidence type="ECO:0000256" key="8">
    <source>
        <dbReference type="SAM" id="MobiDB-lite"/>
    </source>
</evidence>
<evidence type="ECO:0000256" key="6">
    <source>
        <dbReference type="ARBA" id="ARBA00031556"/>
    </source>
</evidence>
<evidence type="ECO:0000313" key="11">
    <source>
        <dbReference type="EMBL" id="EXB85842.1"/>
    </source>
</evidence>
<dbReference type="Gene3D" id="3.40.50.10190">
    <property type="entry name" value="BRCT domain"/>
    <property type="match status" value="1"/>
</dbReference>
<keyword evidence="3" id="KW-0479">Metal-binding</keyword>
<comment type="subcellular location">
    <subcellularLocation>
        <location evidence="1">Chromosome</location>
    </subcellularLocation>
</comment>
<dbReference type="Proteomes" id="UP000030645">
    <property type="component" value="Unassembled WGS sequence"/>
</dbReference>
<accession>W9RE81</accession>
<gene>
    <name evidence="11" type="ORF">L484_009688</name>
</gene>
<dbReference type="SUPFAM" id="SSF57850">
    <property type="entry name" value="RING/U-box"/>
    <property type="match status" value="1"/>
</dbReference>
<dbReference type="InterPro" id="IPR018957">
    <property type="entry name" value="Znf_C3HC4_RING-type"/>
</dbReference>
<dbReference type="InterPro" id="IPR017907">
    <property type="entry name" value="Znf_RING_CS"/>
</dbReference>
<keyword evidence="12" id="KW-1185">Reference proteome</keyword>
<protein>
    <recommendedName>
        <fullName evidence="6">RING-type E3 ubiquitin transferase BRCA1</fullName>
    </recommendedName>
</protein>
<evidence type="ECO:0000256" key="2">
    <source>
        <dbReference type="ARBA" id="ARBA00022454"/>
    </source>
</evidence>
<dbReference type="PROSITE" id="PS50172">
    <property type="entry name" value="BRCT"/>
    <property type="match status" value="1"/>
</dbReference>
<sequence length="565" mass="62769">MGFADSTGCPIEGMKSVIATVSGYHGIERLNLVKLISHAGASYVGAMSSSITHLVCWKFEGRKYGIAMNSETIVVNHRWIEDCIKQGKRVPERPYTFKCGQEVGPLLSEVPQVPKVGASVKKQKVLYDKSNTCYGSEKKRGYMGVEASGDVVCNRSLLNQTLFCDVNKVGNSSHKSKDELVKSTSGQEHPISRPLKNPHEGTSSHASLELVRRKGKIINNNGSNEPETSRRRRRLVKKSTHSDILDLFPSGSNQDCYPIEVDNLNQNNEDVVVLLSNPLDAAMCANVSDNGRPSIDGFFNPKESRNKGLDSVEADVPSRFCASMDPNEPDVHAENGLMDLENTSEDGCSDAENSKEETTKGLEIKHDSTIPSSTELSCVICLTDFSSTRGVLPCGHRFCYSCIESWADHMALKRKISTCPLCKESFASIIKFEDTATDGQKIYSQTIPCGLSMMDMFILHDQETANMTAQSHVSEAMFNYILIHMEDLNFLFRCLILFLSQSDEVEQHDSATVCSVCRRLEPVDLLIICNVCQIRRIHSYCLDPPVDPWTCIDCKDLQRLLPLSR</sequence>
<dbReference type="GO" id="GO:0005694">
    <property type="term" value="C:chromosome"/>
    <property type="evidence" value="ECO:0007669"/>
    <property type="project" value="UniProtKB-SubCell"/>
</dbReference>
<feature type="compositionally biased region" description="Basic and acidic residues" evidence="8">
    <location>
        <begin position="352"/>
        <end position="366"/>
    </location>
</feature>
<reference evidence="12" key="1">
    <citation type="submission" date="2013-01" db="EMBL/GenBank/DDBJ databases">
        <title>Draft Genome Sequence of a Mulberry Tree, Morus notabilis C.K. Schneid.</title>
        <authorList>
            <person name="He N."/>
            <person name="Zhao S."/>
        </authorList>
    </citation>
    <scope>NUCLEOTIDE SEQUENCE</scope>
</reference>
<keyword evidence="2" id="KW-0158">Chromosome</keyword>
<name>W9RE81_9ROSA</name>
<dbReference type="Gene3D" id="3.30.40.10">
    <property type="entry name" value="Zinc/RING finger domain, C3HC4 (zinc finger)"/>
    <property type="match status" value="2"/>
</dbReference>
<dbReference type="PROSITE" id="PS00518">
    <property type="entry name" value="ZF_RING_1"/>
    <property type="match status" value="1"/>
</dbReference>
<dbReference type="SMART" id="SM00184">
    <property type="entry name" value="RING"/>
    <property type="match status" value="1"/>
</dbReference>
<dbReference type="SMART" id="SM00292">
    <property type="entry name" value="BRCT"/>
    <property type="match status" value="1"/>
</dbReference>
<dbReference type="InterPro" id="IPR001841">
    <property type="entry name" value="Znf_RING"/>
</dbReference>
<evidence type="ECO:0000256" key="7">
    <source>
        <dbReference type="PROSITE-ProRule" id="PRU00175"/>
    </source>
</evidence>
<dbReference type="InterPro" id="IPR013083">
    <property type="entry name" value="Znf_RING/FYVE/PHD"/>
</dbReference>
<dbReference type="Pfam" id="PF00097">
    <property type="entry name" value="zf-C3HC4"/>
    <property type="match status" value="1"/>
</dbReference>
<evidence type="ECO:0000256" key="1">
    <source>
        <dbReference type="ARBA" id="ARBA00004286"/>
    </source>
</evidence>
<dbReference type="PANTHER" id="PTHR47776:SF2">
    <property type="entry name" value="RING-TYPE E3 UBIQUITIN TRANSFERASE BRCA1"/>
    <property type="match status" value="1"/>
</dbReference>
<dbReference type="InterPro" id="IPR011011">
    <property type="entry name" value="Znf_FYVE_PHD"/>
</dbReference>
<dbReference type="PANTHER" id="PTHR47776">
    <property type="entry name" value="F5A8.9 PROTEIN"/>
    <property type="match status" value="1"/>
</dbReference>
<feature type="region of interest" description="Disordered" evidence="8">
    <location>
        <begin position="340"/>
        <end position="366"/>
    </location>
</feature>
<dbReference type="SUPFAM" id="SSF52113">
    <property type="entry name" value="BRCT domain"/>
    <property type="match status" value="1"/>
</dbReference>
<dbReference type="InterPro" id="IPR001357">
    <property type="entry name" value="BRCT_dom"/>
</dbReference>
<feature type="domain" description="RING-type" evidence="9">
    <location>
        <begin position="378"/>
        <end position="423"/>
    </location>
</feature>
<dbReference type="Pfam" id="PF12738">
    <property type="entry name" value="PTCB-BRCT"/>
    <property type="match status" value="1"/>
</dbReference>